<sequence length="130" mass="14134">MPRRYDSSEPRKASLAKPYVYQSNDDGLADIMAMASMACSGMAMISRFAIWPWFGLLLATSSLMGRKNLGPTKPGQENSMMSGWTCLMFAFTALMSIYTPLLMGQVQKAGGLPIGFNKGLIPVMREVPGA</sequence>
<dbReference type="AlphaFoldDB" id="A0A0D6EQU7"/>
<gene>
    <name evidence="6" type="primary">SPOSA6832_03696</name>
</gene>
<protein>
    <submittedName>
        <fullName evidence="6">SPOSA6832_03696-mRNA-1:cds</fullName>
    </submittedName>
</protein>
<organism evidence="6 7">
    <name type="scientific">Sporidiobolus salmonicolor</name>
    <name type="common">Yeast-like fungus</name>
    <name type="synonym">Sporobolomyces salmonicolor</name>
    <dbReference type="NCBI Taxonomy" id="5005"/>
    <lineage>
        <taxon>Eukaryota</taxon>
        <taxon>Fungi</taxon>
        <taxon>Dikarya</taxon>
        <taxon>Basidiomycota</taxon>
        <taxon>Pucciniomycotina</taxon>
        <taxon>Microbotryomycetes</taxon>
        <taxon>Sporidiobolales</taxon>
        <taxon>Sporidiobolaceae</taxon>
        <taxon>Sporobolomyces</taxon>
    </lineage>
</organism>
<proteinExistence type="predicted"/>
<accession>A0A0D6EQU7</accession>
<keyword evidence="7" id="KW-1185">Reference proteome</keyword>
<dbReference type="GO" id="GO:0045048">
    <property type="term" value="P:protein insertion into ER membrane"/>
    <property type="evidence" value="ECO:0007669"/>
    <property type="project" value="InterPro"/>
</dbReference>
<dbReference type="GO" id="GO:0044183">
    <property type="term" value="F:protein folding chaperone"/>
    <property type="evidence" value="ECO:0007669"/>
    <property type="project" value="InterPro"/>
</dbReference>
<keyword evidence="2 5" id="KW-0812">Transmembrane</keyword>
<comment type="subcellular location">
    <subcellularLocation>
        <location evidence="1">Membrane</location>
    </subcellularLocation>
</comment>
<reference evidence="7" key="1">
    <citation type="submission" date="2015-02" db="EMBL/GenBank/DDBJ databases">
        <authorList>
            <person name="Gon?alves P."/>
        </authorList>
    </citation>
    <scope>NUCLEOTIDE SEQUENCE [LARGE SCALE GENOMIC DNA]</scope>
</reference>
<evidence type="ECO:0000256" key="4">
    <source>
        <dbReference type="ARBA" id="ARBA00023136"/>
    </source>
</evidence>
<evidence type="ECO:0000256" key="3">
    <source>
        <dbReference type="ARBA" id="ARBA00022989"/>
    </source>
</evidence>
<dbReference type="Proteomes" id="UP000243876">
    <property type="component" value="Unassembled WGS sequence"/>
</dbReference>
<evidence type="ECO:0000313" key="6">
    <source>
        <dbReference type="EMBL" id="CEQ41940.1"/>
    </source>
</evidence>
<keyword evidence="3 5" id="KW-1133">Transmembrane helix</keyword>
<feature type="transmembrane region" description="Helical" evidence="5">
    <location>
        <begin position="31"/>
        <end position="59"/>
    </location>
</feature>
<feature type="non-terminal residue" evidence="6">
    <location>
        <position position="1"/>
    </location>
</feature>
<dbReference type="InterPro" id="IPR005351">
    <property type="entry name" value="ASTER"/>
</dbReference>
<evidence type="ECO:0000313" key="7">
    <source>
        <dbReference type="Proteomes" id="UP000243876"/>
    </source>
</evidence>
<dbReference type="OrthoDB" id="2522336at2759"/>
<keyword evidence="4 5" id="KW-0472">Membrane</keyword>
<evidence type="ECO:0000256" key="2">
    <source>
        <dbReference type="ARBA" id="ARBA00022692"/>
    </source>
</evidence>
<evidence type="ECO:0000256" key="5">
    <source>
        <dbReference type="SAM" id="Phobius"/>
    </source>
</evidence>
<evidence type="ECO:0000256" key="1">
    <source>
        <dbReference type="ARBA" id="ARBA00004370"/>
    </source>
</evidence>
<name>A0A0D6EQU7_SPOSA</name>
<dbReference type="Pfam" id="PF03669">
    <property type="entry name" value="ASTER"/>
    <property type="match status" value="1"/>
</dbReference>
<dbReference type="GO" id="GO:0005789">
    <property type="term" value="C:endoplasmic reticulum membrane"/>
    <property type="evidence" value="ECO:0007669"/>
    <property type="project" value="InterPro"/>
</dbReference>
<feature type="transmembrane region" description="Helical" evidence="5">
    <location>
        <begin position="80"/>
        <end position="98"/>
    </location>
</feature>
<dbReference type="EMBL" id="CENE01000019">
    <property type="protein sequence ID" value="CEQ41940.1"/>
    <property type="molecule type" value="Genomic_DNA"/>
</dbReference>